<gene>
    <name evidence="1" type="ORF">TM448A00373_0003</name>
    <name evidence="2" type="ORF">TM448B00195_0040</name>
</gene>
<sequence length="662" mass="71927">MTTIQDLTKKYGATYEAVASPIQSSPLKSIADKYGASYSPAQPINTGFDIWGGIKTFAEGLTKLPKAIGASVLQATQGQKGASVVNKDWADRFIESANVDLNKFVSEVSAKYGEKKFFPGIKITDIAQLPQNMAYSLTSMGSGIAAGVPLAFAPIPGARVAAWGVGTAASGATAYQMTTYQIMQQYLEAKNDEKVSATGKGLTEQEEALIRDDFDEKAAKYGLWEAVPEAISNLAFASILTAPLTKIVGKSVATKIVGKLAGIYGEELLTETITQKGQSAIEVEAGFRSGKIGWVEAFKEVAPQTFLLTTVMAGAGSAIVGVKTRADKITNSLKKEIGEKHLLYKDLKGGIEEGLKQIQEEVKPIPEDQSKLLTPKELSNKAVESFQFNYTSLAEVKKQLKNTFSDSIIEEIIKDIPETKAGIKIKDIALKIELTELQKQREGGSLTKLIPTIKPIKAVSIKPTIKKGLVSEIKLEEEVKPTEKVIPTPETKPSGLAKSIEQKAIEANLTKGFKDLAEYTPSTIKEQAKLVSDLINSDIEKARKIVKGEESLPEKIRGSSLILGIENYLKKNPNADLAYELANSPLVSEVSKAGSELGLMQDRIPDSYTAKLQEVRKARELKIGDITKKKSESIKKIKESTEKINLSKEETSWDNFLKKITC</sequence>
<protein>
    <submittedName>
        <fullName evidence="1">Uncharacterized protein</fullName>
    </submittedName>
</protein>
<evidence type="ECO:0000313" key="2">
    <source>
        <dbReference type="EMBL" id="QJH94200.1"/>
    </source>
</evidence>
<dbReference type="AlphaFoldDB" id="A0A6H1ZEF0"/>
<dbReference type="EMBL" id="MT144597">
    <property type="protein sequence ID" value="QJH94200.1"/>
    <property type="molecule type" value="Genomic_DNA"/>
</dbReference>
<evidence type="ECO:0000313" key="1">
    <source>
        <dbReference type="EMBL" id="QJA46296.1"/>
    </source>
</evidence>
<proteinExistence type="predicted"/>
<reference evidence="1" key="1">
    <citation type="submission" date="2020-03" db="EMBL/GenBank/DDBJ databases">
        <title>The deep terrestrial virosphere.</title>
        <authorList>
            <person name="Holmfeldt K."/>
            <person name="Nilsson E."/>
            <person name="Simone D."/>
            <person name="Lopez-Fernandez M."/>
            <person name="Wu X."/>
            <person name="de Brujin I."/>
            <person name="Lundin D."/>
            <person name="Andersson A."/>
            <person name="Bertilsson S."/>
            <person name="Dopson M."/>
        </authorList>
    </citation>
    <scope>NUCLEOTIDE SEQUENCE</scope>
    <source>
        <strain evidence="1">TM448A00373</strain>
        <strain evidence="2">TM448B00195</strain>
    </source>
</reference>
<accession>A0A6H1ZEF0</accession>
<dbReference type="EMBL" id="MT144007">
    <property type="protein sequence ID" value="QJA46296.1"/>
    <property type="molecule type" value="Genomic_DNA"/>
</dbReference>
<name>A0A6H1ZEF0_9ZZZZ</name>
<organism evidence="1">
    <name type="scientific">viral metagenome</name>
    <dbReference type="NCBI Taxonomy" id="1070528"/>
    <lineage>
        <taxon>unclassified sequences</taxon>
        <taxon>metagenomes</taxon>
        <taxon>organismal metagenomes</taxon>
    </lineage>
</organism>